<organism evidence="2 3">
    <name type="scientific">Heterobasidion irregulare (strain TC 32-1)</name>
    <dbReference type="NCBI Taxonomy" id="747525"/>
    <lineage>
        <taxon>Eukaryota</taxon>
        <taxon>Fungi</taxon>
        <taxon>Dikarya</taxon>
        <taxon>Basidiomycota</taxon>
        <taxon>Agaricomycotina</taxon>
        <taxon>Agaricomycetes</taxon>
        <taxon>Russulales</taxon>
        <taxon>Bondarzewiaceae</taxon>
        <taxon>Heterobasidion</taxon>
        <taxon>Heterobasidion annosum species complex</taxon>
    </lineage>
</organism>
<dbReference type="OrthoDB" id="60422at2759"/>
<dbReference type="HOGENOM" id="CLU_106355_0_0_1"/>
<dbReference type="PANTHER" id="PTHR33797">
    <property type="entry name" value="ORGANIC HYDROPEROXIDE RESISTANCE PROTEIN-LIKE"/>
    <property type="match status" value="1"/>
</dbReference>
<dbReference type="NCBIfam" id="TIGR03561">
    <property type="entry name" value="organ_hyd_perox"/>
    <property type="match status" value="1"/>
</dbReference>
<dbReference type="GO" id="GO:0006979">
    <property type="term" value="P:response to oxidative stress"/>
    <property type="evidence" value="ECO:0007669"/>
    <property type="project" value="InterPro"/>
</dbReference>
<dbReference type="RefSeq" id="XP_009547385.1">
    <property type="nucleotide sequence ID" value="XM_009549090.1"/>
</dbReference>
<dbReference type="KEGG" id="hir:HETIRDRAFT_459374"/>
<protein>
    <recommendedName>
        <fullName evidence="4">Organic hydroperoxide resistance protein</fullName>
    </recommendedName>
</protein>
<keyword evidence="3" id="KW-1185">Reference proteome</keyword>
<dbReference type="InterPro" id="IPR015946">
    <property type="entry name" value="KH_dom-like_a/b"/>
</dbReference>
<comment type="similarity">
    <text evidence="1">Belongs to the OsmC/Ohr family.</text>
</comment>
<dbReference type="PANTHER" id="PTHR33797:SF2">
    <property type="entry name" value="ORGANIC HYDROPEROXIDE RESISTANCE PROTEIN-LIKE"/>
    <property type="match status" value="1"/>
</dbReference>
<dbReference type="InParanoid" id="W4K5M9"/>
<dbReference type="Proteomes" id="UP000030671">
    <property type="component" value="Unassembled WGS sequence"/>
</dbReference>
<dbReference type="Gene3D" id="2.20.25.10">
    <property type="match status" value="1"/>
</dbReference>
<reference evidence="2 3" key="1">
    <citation type="journal article" date="2012" name="New Phytol.">
        <title>Insight into trade-off between wood decay and parasitism from the genome of a fungal forest pathogen.</title>
        <authorList>
            <person name="Olson A."/>
            <person name="Aerts A."/>
            <person name="Asiegbu F."/>
            <person name="Belbahri L."/>
            <person name="Bouzid O."/>
            <person name="Broberg A."/>
            <person name="Canback B."/>
            <person name="Coutinho P.M."/>
            <person name="Cullen D."/>
            <person name="Dalman K."/>
            <person name="Deflorio G."/>
            <person name="van Diepen L.T."/>
            <person name="Dunand C."/>
            <person name="Duplessis S."/>
            <person name="Durling M."/>
            <person name="Gonthier P."/>
            <person name="Grimwood J."/>
            <person name="Fossdal C.G."/>
            <person name="Hansson D."/>
            <person name="Henrissat B."/>
            <person name="Hietala A."/>
            <person name="Himmelstrand K."/>
            <person name="Hoffmeister D."/>
            <person name="Hogberg N."/>
            <person name="James T.Y."/>
            <person name="Karlsson M."/>
            <person name="Kohler A."/>
            <person name="Kues U."/>
            <person name="Lee Y.H."/>
            <person name="Lin Y.C."/>
            <person name="Lind M."/>
            <person name="Lindquist E."/>
            <person name="Lombard V."/>
            <person name="Lucas S."/>
            <person name="Lunden K."/>
            <person name="Morin E."/>
            <person name="Murat C."/>
            <person name="Park J."/>
            <person name="Raffaello T."/>
            <person name="Rouze P."/>
            <person name="Salamov A."/>
            <person name="Schmutz J."/>
            <person name="Solheim H."/>
            <person name="Stahlberg J."/>
            <person name="Velez H."/>
            <person name="de Vries R.P."/>
            <person name="Wiebenga A."/>
            <person name="Woodward S."/>
            <person name="Yakovlev I."/>
            <person name="Garbelotto M."/>
            <person name="Martin F."/>
            <person name="Grigoriev I.V."/>
            <person name="Stenlid J."/>
        </authorList>
    </citation>
    <scope>NUCLEOTIDE SEQUENCE [LARGE SCALE GENOMIC DNA]</scope>
    <source>
        <strain evidence="2 3">TC 32-1</strain>
    </source>
</reference>
<dbReference type="EMBL" id="KI925459">
    <property type="protein sequence ID" value="ETW80665.1"/>
    <property type="molecule type" value="Genomic_DNA"/>
</dbReference>
<dbReference type="Gene3D" id="3.30.300.20">
    <property type="match status" value="1"/>
</dbReference>
<dbReference type="InterPro" id="IPR003718">
    <property type="entry name" value="OsmC/Ohr_fam"/>
</dbReference>
<dbReference type="eggNOG" id="ENOG502S7GC">
    <property type="taxonomic scope" value="Eukaryota"/>
</dbReference>
<dbReference type="AlphaFoldDB" id="W4K5M9"/>
<evidence type="ECO:0000313" key="3">
    <source>
        <dbReference type="Proteomes" id="UP000030671"/>
    </source>
</evidence>
<gene>
    <name evidence="2" type="ORF">HETIRDRAFT_459374</name>
</gene>
<evidence type="ECO:0000256" key="1">
    <source>
        <dbReference type="ARBA" id="ARBA00007378"/>
    </source>
</evidence>
<sequence>MSSQLRSALIRSARRTCTGVTPYTSKRTLITLKDHIYFARATAEGAGRAGIVTSDGDAPLELKLALPKAFGGKGDGQNPEQLFAMGYSSCFIGAIQLAASRAGKKEVGDRAKVHAKVYLGHPTDREGFGLKVDINVEGVEDDAIIAAAHDICPYSLALREGIEVNVAKA</sequence>
<proteinExistence type="inferred from homology"/>
<dbReference type="SUPFAM" id="SSF82784">
    <property type="entry name" value="OsmC-like"/>
    <property type="match status" value="1"/>
</dbReference>
<evidence type="ECO:0008006" key="4">
    <source>
        <dbReference type="Google" id="ProtNLM"/>
    </source>
</evidence>
<dbReference type="GeneID" id="20676992"/>
<name>W4K5M9_HETIT</name>
<accession>W4K5M9</accession>
<dbReference type="InterPro" id="IPR036102">
    <property type="entry name" value="OsmC/Ohrsf"/>
</dbReference>
<dbReference type="Pfam" id="PF02566">
    <property type="entry name" value="OsmC"/>
    <property type="match status" value="1"/>
</dbReference>
<dbReference type="InterPro" id="IPR019953">
    <property type="entry name" value="OHR"/>
</dbReference>
<evidence type="ECO:0000313" key="2">
    <source>
        <dbReference type="EMBL" id="ETW80665.1"/>
    </source>
</evidence>